<organism evidence="1 2">
    <name type="scientific">Tepidimonas fonticaldi</name>
    <dbReference type="NCBI Taxonomy" id="1101373"/>
    <lineage>
        <taxon>Bacteria</taxon>
        <taxon>Pseudomonadati</taxon>
        <taxon>Pseudomonadota</taxon>
        <taxon>Betaproteobacteria</taxon>
        <taxon>Burkholderiales</taxon>
        <taxon>Tepidimonas</taxon>
    </lineage>
</organism>
<dbReference type="EMBL" id="VJOO01000028">
    <property type="protein sequence ID" value="TSE35295.1"/>
    <property type="molecule type" value="Genomic_DNA"/>
</dbReference>
<dbReference type="Proteomes" id="UP000316388">
    <property type="component" value="Unassembled WGS sequence"/>
</dbReference>
<gene>
    <name evidence="1" type="ORF">Tfont_02323</name>
</gene>
<dbReference type="PANTHER" id="PTHR34496">
    <property type="entry name" value="GLCNAC TRANSFERASE-RELATED"/>
    <property type="match status" value="1"/>
</dbReference>
<dbReference type="AlphaFoldDB" id="A0A554XHI2"/>
<evidence type="ECO:0000313" key="1">
    <source>
        <dbReference type="EMBL" id="TSE35295.1"/>
    </source>
</evidence>
<dbReference type="PANTHER" id="PTHR34496:SF10">
    <property type="entry name" value="GLCNAC TRANSFERASE"/>
    <property type="match status" value="1"/>
</dbReference>
<evidence type="ECO:0000313" key="2">
    <source>
        <dbReference type="Proteomes" id="UP000316388"/>
    </source>
</evidence>
<sequence>MTPTVTAPDARIFVSVANYRDAETGPTVRDAMAQAAHPHRVVFGVLSQVVPGVDADCLAPEGPSVRQLCVHAGSSLGACWARHRILTELRQDEPFVLQIDSHTRFAPGWDERFLCMWSGLCNPRAVLSCHPVPYTPPRQLADPAIPLTRPKAFNEQGILALRSHSLAWADRPAQPPRLAFVGAGCIFAPAAAFDQVPYDPYLYFQGEESTLSARLFTHGWDVYAPNDVLLYHDYTHDRGRPKHWQDNRDWTRLNALSFARVRHLLAGEAPADPAALVDIDRYGLGAVRSLAAFEALAGVDFKARTIQAA</sequence>
<comment type="caution">
    <text evidence="1">The sequence shown here is derived from an EMBL/GenBank/DDBJ whole genome shotgun (WGS) entry which is preliminary data.</text>
</comment>
<dbReference type="GO" id="GO:0016740">
    <property type="term" value="F:transferase activity"/>
    <property type="evidence" value="ECO:0007669"/>
    <property type="project" value="UniProtKB-KW"/>
</dbReference>
<dbReference type="InterPro" id="IPR029044">
    <property type="entry name" value="Nucleotide-diphossugar_trans"/>
</dbReference>
<dbReference type="Gene3D" id="3.90.550.10">
    <property type="entry name" value="Spore Coat Polysaccharide Biosynthesis Protein SpsA, Chain A"/>
    <property type="match status" value="1"/>
</dbReference>
<accession>A0A554XHI2</accession>
<reference evidence="1 2" key="1">
    <citation type="submission" date="2019-07" db="EMBL/GenBank/DDBJ databases">
        <title>Tepidimonas fonticaldi AT-A2 draft genome.</title>
        <authorList>
            <person name="Da Costa M.S."/>
            <person name="Froufe H.J.C."/>
            <person name="Egas C."/>
            <person name="Albuquerque L."/>
        </authorList>
    </citation>
    <scope>NUCLEOTIDE SEQUENCE [LARGE SCALE GENOMIC DNA]</scope>
    <source>
        <strain evidence="1 2">AT-A2</strain>
    </source>
</reference>
<protein>
    <submittedName>
        <fullName evidence="1">Glycosyltransferase (GlcNAc)</fullName>
    </submittedName>
</protein>
<dbReference type="InterPro" id="IPR021067">
    <property type="entry name" value="Glycosyltransferase"/>
</dbReference>
<dbReference type="Pfam" id="PF11397">
    <property type="entry name" value="GlcNAc"/>
    <property type="match status" value="2"/>
</dbReference>
<name>A0A554XHI2_9BURK</name>
<keyword evidence="1" id="KW-0808">Transferase</keyword>
<dbReference type="SUPFAM" id="SSF53448">
    <property type="entry name" value="Nucleotide-diphospho-sugar transferases"/>
    <property type="match status" value="1"/>
</dbReference>
<proteinExistence type="predicted"/>